<dbReference type="SUPFAM" id="SSF103473">
    <property type="entry name" value="MFS general substrate transporter"/>
    <property type="match status" value="1"/>
</dbReference>
<feature type="transmembrane region" description="Helical" evidence="6">
    <location>
        <begin position="176"/>
        <end position="198"/>
    </location>
</feature>
<feature type="transmembrane region" description="Helical" evidence="6">
    <location>
        <begin position="305"/>
        <end position="325"/>
    </location>
</feature>
<feature type="transmembrane region" description="Helical" evidence="6">
    <location>
        <begin position="337"/>
        <end position="355"/>
    </location>
</feature>
<accession>A0A1T4KH86</accession>
<keyword evidence="4 6" id="KW-1133">Transmembrane helix</keyword>
<dbReference type="EMBL" id="FUWJ01000001">
    <property type="protein sequence ID" value="SJZ41736.1"/>
    <property type="molecule type" value="Genomic_DNA"/>
</dbReference>
<name>A0A1T4KH86_9HYPH</name>
<keyword evidence="2" id="KW-0813">Transport</keyword>
<evidence type="ECO:0000256" key="2">
    <source>
        <dbReference type="ARBA" id="ARBA00022448"/>
    </source>
</evidence>
<feature type="transmembrane region" description="Helical" evidence="6">
    <location>
        <begin position="274"/>
        <end position="293"/>
    </location>
</feature>
<evidence type="ECO:0000256" key="1">
    <source>
        <dbReference type="ARBA" id="ARBA00004141"/>
    </source>
</evidence>
<dbReference type="InterPro" id="IPR011701">
    <property type="entry name" value="MFS"/>
</dbReference>
<feature type="transmembrane region" description="Helical" evidence="6">
    <location>
        <begin position="236"/>
        <end position="253"/>
    </location>
</feature>
<organism evidence="8 9">
    <name type="scientific">Enhydrobacter aerosaccus</name>
    <dbReference type="NCBI Taxonomy" id="225324"/>
    <lineage>
        <taxon>Bacteria</taxon>
        <taxon>Pseudomonadati</taxon>
        <taxon>Pseudomonadota</taxon>
        <taxon>Alphaproteobacteria</taxon>
        <taxon>Hyphomicrobiales</taxon>
        <taxon>Enhydrobacter</taxon>
    </lineage>
</organism>
<keyword evidence="9" id="KW-1185">Reference proteome</keyword>
<feature type="transmembrane region" description="Helical" evidence="6">
    <location>
        <begin position="145"/>
        <end position="170"/>
    </location>
</feature>
<dbReference type="GO" id="GO:0022857">
    <property type="term" value="F:transmembrane transporter activity"/>
    <property type="evidence" value="ECO:0007669"/>
    <property type="project" value="InterPro"/>
</dbReference>
<dbReference type="Proteomes" id="UP000190092">
    <property type="component" value="Unassembled WGS sequence"/>
</dbReference>
<evidence type="ECO:0000313" key="8">
    <source>
        <dbReference type="EMBL" id="SJZ41736.1"/>
    </source>
</evidence>
<reference evidence="9" key="1">
    <citation type="submission" date="2017-02" db="EMBL/GenBank/DDBJ databases">
        <authorList>
            <person name="Varghese N."/>
            <person name="Submissions S."/>
        </authorList>
    </citation>
    <scope>NUCLEOTIDE SEQUENCE [LARGE SCALE GENOMIC DNA]</scope>
    <source>
        <strain evidence="9">ATCC 27094</strain>
    </source>
</reference>
<feature type="transmembrane region" description="Helical" evidence="6">
    <location>
        <begin position="438"/>
        <end position="458"/>
    </location>
</feature>
<dbReference type="RefSeq" id="WP_085932645.1">
    <property type="nucleotide sequence ID" value="NZ_FUWJ01000001.1"/>
</dbReference>
<dbReference type="STRING" id="225324.SAMN02745126_00967"/>
<dbReference type="InterPro" id="IPR036259">
    <property type="entry name" value="MFS_trans_sf"/>
</dbReference>
<evidence type="ECO:0000313" key="9">
    <source>
        <dbReference type="Proteomes" id="UP000190092"/>
    </source>
</evidence>
<feature type="transmembrane region" description="Helical" evidence="6">
    <location>
        <begin position="56"/>
        <end position="80"/>
    </location>
</feature>
<dbReference type="PANTHER" id="PTHR42718:SF9">
    <property type="entry name" value="MAJOR FACILITATOR SUPERFAMILY MULTIDRUG TRANSPORTER MFSC"/>
    <property type="match status" value="1"/>
</dbReference>
<evidence type="ECO:0000256" key="5">
    <source>
        <dbReference type="ARBA" id="ARBA00023136"/>
    </source>
</evidence>
<dbReference type="AlphaFoldDB" id="A0A1T4KH86"/>
<dbReference type="OrthoDB" id="9807274at2"/>
<dbReference type="PANTHER" id="PTHR42718">
    <property type="entry name" value="MAJOR FACILITATOR SUPERFAMILY MULTIDRUG TRANSPORTER MFSC"/>
    <property type="match status" value="1"/>
</dbReference>
<proteinExistence type="predicted"/>
<feature type="transmembrane region" description="Helical" evidence="6">
    <location>
        <begin position="408"/>
        <end position="426"/>
    </location>
</feature>
<evidence type="ECO:0000256" key="4">
    <source>
        <dbReference type="ARBA" id="ARBA00022989"/>
    </source>
</evidence>
<dbReference type="GO" id="GO:0016020">
    <property type="term" value="C:membrane"/>
    <property type="evidence" value="ECO:0007669"/>
    <property type="project" value="UniProtKB-SubCell"/>
</dbReference>
<feature type="transmembrane region" description="Helical" evidence="6">
    <location>
        <begin position="361"/>
        <end position="382"/>
    </location>
</feature>
<feature type="transmembrane region" description="Helical" evidence="6">
    <location>
        <begin position="87"/>
        <end position="106"/>
    </location>
</feature>
<feature type="domain" description="Major facilitator superfamily (MFS) profile" evidence="7">
    <location>
        <begin position="22"/>
        <end position="466"/>
    </location>
</feature>
<keyword evidence="3 6" id="KW-0812">Transmembrane</keyword>
<protein>
    <submittedName>
        <fullName evidence="8">Major Facilitator Superfamily protein</fullName>
    </submittedName>
</protein>
<dbReference type="Gene3D" id="1.20.1250.20">
    <property type="entry name" value="MFS general substrate transporter like domains"/>
    <property type="match status" value="2"/>
</dbReference>
<comment type="subcellular location">
    <subcellularLocation>
        <location evidence="1">Membrane</location>
        <topology evidence="1">Multi-pass membrane protein</topology>
    </subcellularLocation>
</comment>
<evidence type="ECO:0000256" key="6">
    <source>
        <dbReference type="SAM" id="Phobius"/>
    </source>
</evidence>
<feature type="transmembrane region" description="Helical" evidence="6">
    <location>
        <begin position="21"/>
        <end position="44"/>
    </location>
</feature>
<dbReference type="Pfam" id="PF07690">
    <property type="entry name" value="MFS_1"/>
    <property type="match status" value="1"/>
</dbReference>
<evidence type="ECO:0000259" key="7">
    <source>
        <dbReference type="PROSITE" id="PS50850"/>
    </source>
</evidence>
<dbReference type="PROSITE" id="PS50850">
    <property type="entry name" value="MFS"/>
    <property type="match status" value="1"/>
</dbReference>
<sequence length="466" mass="47608">MARESVSHGGWRSLLKVEWAAMLAILLGGVLLQSMNVLLLATVLPSVVEELGGVAMLSWPTTASLASSIVAASCSGLLAAKFGPRNTYCVGVLTFGFGAVFCSLAKTMGWLVVGRLVQGFGGGLEAAVAYVIVRGTFPEAMWSRVIALMSGSWSMSVLIGPLVGGLFARFGNWRGAFIATAIVAVLLAVSAVFVLPPLSGRRSKAPAVPTGRVALICLAIASTSCASIVAAPIAKTVLIAAAVGILVVMLKLDRAAATPLLPRDAFSLQTPTGVGLWLALLLCITFSPLQLYVPLFLQRLHGLDPLAAGFVVASGSMGWTIASLVIAGASGRWPDRLMLAGPPIMGIGLIGIAVLMPLSTFVPLIVAIMVLGIGIGQCWPLVAHRIMSGARAGDEATTAAAVPTVQQMGFALGAALAGVAANASGLSGTLTDQAVAQAALWVPVSFVAVAATASLASLRLSHVRQA</sequence>
<keyword evidence="5 6" id="KW-0472">Membrane</keyword>
<dbReference type="InterPro" id="IPR020846">
    <property type="entry name" value="MFS_dom"/>
</dbReference>
<gene>
    <name evidence="8" type="ORF">SAMN02745126_00967</name>
</gene>
<evidence type="ECO:0000256" key="3">
    <source>
        <dbReference type="ARBA" id="ARBA00022692"/>
    </source>
</evidence>